<evidence type="ECO:0000313" key="1">
    <source>
        <dbReference type="EMBL" id="KAL1507254.1"/>
    </source>
</evidence>
<keyword evidence="2" id="KW-1185">Reference proteome</keyword>
<reference evidence="1 2" key="1">
    <citation type="journal article" date="2024" name="Science">
        <title>Giant polyketide synthase enzymes in the biosynthesis of giant marine polyether toxins.</title>
        <authorList>
            <person name="Fallon T.R."/>
            <person name="Shende V.V."/>
            <person name="Wierzbicki I.H."/>
            <person name="Pendleton A.L."/>
            <person name="Watervoot N.F."/>
            <person name="Auber R.P."/>
            <person name="Gonzalez D.J."/>
            <person name="Wisecaver J.H."/>
            <person name="Moore B.S."/>
        </authorList>
    </citation>
    <scope>NUCLEOTIDE SEQUENCE [LARGE SCALE GENOMIC DNA]</scope>
    <source>
        <strain evidence="1 2">12B1</strain>
    </source>
</reference>
<accession>A0AB34IUH4</accession>
<comment type="caution">
    <text evidence="1">The sequence shown here is derived from an EMBL/GenBank/DDBJ whole genome shotgun (WGS) entry which is preliminary data.</text>
</comment>
<dbReference type="EMBL" id="JBGBPQ010000018">
    <property type="protein sequence ID" value="KAL1507254.1"/>
    <property type="molecule type" value="Genomic_DNA"/>
</dbReference>
<dbReference type="Proteomes" id="UP001515480">
    <property type="component" value="Unassembled WGS sequence"/>
</dbReference>
<protein>
    <submittedName>
        <fullName evidence="1">Uncharacterized protein</fullName>
    </submittedName>
</protein>
<sequence length="231" mass="24590">MAAAAAAAPRVFFQYAHPGGAVVDARAIFDARGAMDLYVTSDADVAELDSLLPADLSVKRLGGGRAAVAYGDLAKILFPLVDIAPEVAPLAVGASFFSAQAWSRWWEVLHSFMATRRGRQDEYPAYMHAALGARASATDAQRVALTVIPADLEGTEDTRPDAAAGAAAPADTRGFLMQLTYGSLRSQRRTLIVAARSWRATMHTGPRAYVPLGHCPCHRATEQGSVPRVRA</sequence>
<gene>
    <name evidence="1" type="ORF">AB1Y20_008103</name>
</gene>
<dbReference type="AlphaFoldDB" id="A0AB34IUH4"/>
<evidence type="ECO:0000313" key="2">
    <source>
        <dbReference type="Proteomes" id="UP001515480"/>
    </source>
</evidence>
<name>A0AB34IUH4_PRYPA</name>
<proteinExistence type="predicted"/>
<organism evidence="1 2">
    <name type="scientific">Prymnesium parvum</name>
    <name type="common">Toxic golden alga</name>
    <dbReference type="NCBI Taxonomy" id="97485"/>
    <lineage>
        <taxon>Eukaryota</taxon>
        <taxon>Haptista</taxon>
        <taxon>Haptophyta</taxon>
        <taxon>Prymnesiophyceae</taxon>
        <taxon>Prymnesiales</taxon>
        <taxon>Prymnesiaceae</taxon>
        <taxon>Prymnesium</taxon>
    </lineage>
</organism>